<evidence type="ECO:0000256" key="5">
    <source>
        <dbReference type="SAM" id="MobiDB-lite"/>
    </source>
</evidence>
<reference evidence="8" key="1">
    <citation type="submission" date="2016-11" db="UniProtKB">
        <authorList>
            <consortium name="WormBaseParasite"/>
        </authorList>
    </citation>
    <scope>IDENTIFICATION</scope>
</reference>
<keyword evidence="2 4" id="KW-0863">Zinc-finger</keyword>
<dbReference type="Proteomes" id="UP000095282">
    <property type="component" value="Unplaced"/>
</dbReference>
<accession>A0A1I7TRK5</accession>
<dbReference type="GO" id="GO:0008270">
    <property type="term" value="F:zinc ion binding"/>
    <property type="evidence" value="ECO:0007669"/>
    <property type="project" value="UniProtKB-KW"/>
</dbReference>
<evidence type="ECO:0000256" key="4">
    <source>
        <dbReference type="PROSITE-ProRule" id="PRU00146"/>
    </source>
</evidence>
<dbReference type="Gene3D" id="3.30.40.10">
    <property type="entry name" value="Zinc/RING finger domain, C3HC4 (zinc finger)"/>
    <property type="match status" value="1"/>
</dbReference>
<feature type="region of interest" description="Disordered" evidence="5">
    <location>
        <begin position="21"/>
        <end position="62"/>
    </location>
</feature>
<dbReference type="PROSITE" id="PS50016">
    <property type="entry name" value="ZF_PHD_2"/>
    <property type="match status" value="1"/>
</dbReference>
<dbReference type="InterPro" id="IPR001965">
    <property type="entry name" value="Znf_PHD"/>
</dbReference>
<evidence type="ECO:0000256" key="2">
    <source>
        <dbReference type="ARBA" id="ARBA00022771"/>
    </source>
</evidence>
<dbReference type="WBParaSite" id="Csp11.Scaffold629.g11069.t1">
    <property type="protein sequence ID" value="Csp11.Scaffold629.g11069.t1"/>
    <property type="gene ID" value="Csp11.Scaffold629.g11069"/>
</dbReference>
<keyword evidence="1" id="KW-0479">Metal-binding</keyword>
<keyword evidence="3" id="KW-0862">Zinc</keyword>
<protein>
    <submittedName>
        <fullName evidence="8">PHD-type domain-containing protein</fullName>
    </submittedName>
</protein>
<evidence type="ECO:0000256" key="3">
    <source>
        <dbReference type="ARBA" id="ARBA00022833"/>
    </source>
</evidence>
<keyword evidence="7" id="KW-1185">Reference proteome</keyword>
<name>A0A1I7TRK5_9PELO</name>
<evidence type="ECO:0000256" key="1">
    <source>
        <dbReference type="ARBA" id="ARBA00022723"/>
    </source>
</evidence>
<sequence>MSSINNDLVSYYSKLLDEQKENYPASRKATVLRTLNKNSIGQRKPTRKNQKRDEKEQEEPYSAIEQALEYLETHRTEEIGSYLCGIEETYKIKQGKNDIDASFPIKQKRVRVNKENADTSAMLQKELPASDEPIEKKTKKEKQVLKCDICNEKAGSGTCLCPKCQQWYHLKCVGITVSKYKKETFKCPNCSE</sequence>
<evidence type="ECO:0000259" key="6">
    <source>
        <dbReference type="PROSITE" id="PS50016"/>
    </source>
</evidence>
<dbReference type="SMART" id="SM00249">
    <property type="entry name" value="PHD"/>
    <property type="match status" value="1"/>
</dbReference>
<evidence type="ECO:0000313" key="7">
    <source>
        <dbReference type="Proteomes" id="UP000095282"/>
    </source>
</evidence>
<organism evidence="7 8">
    <name type="scientific">Caenorhabditis tropicalis</name>
    <dbReference type="NCBI Taxonomy" id="1561998"/>
    <lineage>
        <taxon>Eukaryota</taxon>
        <taxon>Metazoa</taxon>
        <taxon>Ecdysozoa</taxon>
        <taxon>Nematoda</taxon>
        <taxon>Chromadorea</taxon>
        <taxon>Rhabditida</taxon>
        <taxon>Rhabditina</taxon>
        <taxon>Rhabditomorpha</taxon>
        <taxon>Rhabditoidea</taxon>
        <taxon>Rhabditidae</taxon>
        <taxon>Peloderinae</taxon>
        <taxon>Caenorhabditis</taxon>
    </lineage>
</organism>
<dbReference type="STRING" id="1561998.A0A1I7TRK5"/>
<dbReference type="SUPFAM" id="SSF57903">
    <property type="entry name" value="FYVE/PHD zinc finger"/>
    <property type="match status" value="1"/>
</dbReference>
<dbReference type="CDD" id="cd15517">
    <property type="entry name" value="PHD_TCF19_like"/>
    <property type="match status" value="1"/>
</dbReference>
<dbReference type="AlphaFoldDB" id="A0A1I7TRK5"/>
<evidence type="ECO:0000313" key="8">
    <source>
        <dbReference type="WBParaSite" id="Csp11.Scaffold629.g11069.t1"/>
    </source>
</evidence>
<proteinExistence type="predicted"/>
<feature type="domain" description="PHD-type" evidence="6">
    <location>
        <begin position="144"/>
        <end position="192"/>
    </location>
</feature>
<dbReference type="InterPro" id="IPR013083">
    <property type="entry name" value="Znf_RING/FYVE/PHD"/>
</dbReference>
<dbReference type="Pfam" id="PF00628">
    <property type="entry name" value="PHD"/>
    <property type="match status" value="1"/>
</dbReference>
<dbReference type="InterPro" id="IPR011011">
    <property type="entry name" value="Znf_FYVE_PHD"/>
</dbReference>
<dbReference type="InterPro" id="IPR019787">
    <property type="entry name" value="Znf_PHD-finger"/>
</dbReference>